<evidence type="ECO:0000313" key="1">
    <source>
        <dbReference type="EMBL" id="AFQ46255.1"/>
    </source>
</evidence>
<dbReference type="NCBIfam" id="NF040910">
    <property type="entry name" value="CD1375_fam"/>
    <property type="match status" value="1"/>
</dbReference>
<dbReference type="HOGENOM" id="CLU_2972006_0_0_9"/>
<sequence length="58" mass="6524">MTAVQKRLVNAYATLVMGKRMTIEDVPNTEWELLNGTNTTLRTEVEMEVATREIAILG</sequence>
<protein>
    <submittedName>
        <fullName evidence="1">Uncharacterized protein</fullName>
    </submittedName>
</protein>
<reference evidence="2" key="2">
    <citation type="submission" date="2012-08" db="EMBL/GenBank/DDBJ databases">
        <title>Finished genome of Desulfosporosinus meridiei DSM 13257.</title>
        <authorList>
            <person name="Huntemann M."/>
            <person name="Wei C.-L."/>
            <person name="Han J."/>
            <person name="Detter J.C."/>
            <person name="Han C."/>
            <person name="Davenport K."/>
            <person name="Daligault H."/>
            <person name="Erkkila T."/>
            <person name="Gu W."/>
            <person name="Munk A.C.C."/>
            <person name="Teshima H."/>
            <person name="Xu Y."/>
            <person name="Chain P."/>
            <person name="Tapia R."/>
            <person name="Chen A."/>
            <person name="Krypides N."/>
            <person name="Mavromatis K."/>
            <person name="Markowitz V."/>
            <person name="Szeto E."/>
            <person name="Ivanova N."/>
            <person name="Mikhailova N."/>
            <person name="Ovchinnikova G."/>
            <person name="Pagani I."/>
            <person name="Pati A."/>
            <person name="Goodwin L."/>
            <person name="Peters L."/>
            <person name="Pitluck S."/>
            <person name="Woyke T."/>
            <person name="Pester M."/>
            <person name="Spring S."/>
            <person name="Ollivier B."/>
            <person name="Rattei T."/>
            <person name="Klenk H.-P."/>
            <person name="Wagner M."/>
            <person name="Loy A."/>
        </authorList>
    </citation>
    <scope>NUCLEOTIDE SEQUENCE [LARGE SCALE GENOMIC DNA]</scope>
    <source>
        <strain evidence="2">ATCC BAA-275 / DSM 13257 / NCIMB 13706 / S10</strain>
    </source>
</reference>
<proteinExistence type="predicted"/>
<reference evidence="1 2" key="1">
    <citation type="journal article" date="2012" name="J. Bacteriol.">
        <title>Complete genome sequences of Desulfosporosinus orientis DSM765T, Desulfosporosinus youngiae DSM17734T, Desulfosporosinus meridiei DSM13257T, and Desulfosporosinus acidiphilus DSM22704T.</title>
        <authorList>
            <person name="Pester M."/>
            <person name="Brambilla E."/>
            <person name="Alazard D."/>
            <person name="Rattei T."/>
            <person name="Weinmaier T."/>
            <person name="Han J."/>
            <person name="Lucas S."/>
            <person name="Lapidus A."/>
            <person name="Cheng J.F."/>
            <person name="Goodwin L."/>
            <person name="Pitluck S."/>
            <person name="Peters L."/>
            <person name="Ovchinnikova G."/>
            <person name="Teshima H."/>
            <person name="Detter J.C."/>
            <person name="Han C.S."/>
            <person name="Tapia R."/>
            <person name="Land M.L."/>
            <person name="Hauser L."/>
            <person name="Kyrpides N.C."/>
            <person name="Ivanova N.N."/>
            <person name="Pagani I."/>
            <person name="Huntmann M."/>
            <person name="Wei C.L."/>
            <person name="Davenport K.W."/>
            <person name="Daligault H."/>
            <person name="Chain P.S."/>
            <person name="Chen A."/>
            <person name="Mavromatis K."/>
            <person name="Markowitz V."/>
            <person name="Szeto E."/>
            <person name="Mikhailova N."/>
            <person name="Pati A."/>
            <person name="Wagner M."/>
            <person name="Woyke T."/>
            <person name="Ollivier B."/>
            <person name="Klenk H.P."/>
            <person name="Spring S."/>
            <person name="Loy A."/>
        </authorList>
    </citation>
    <scope>NUCLEOTIDE SEQUENCE [LARGE SCALE GENOMIC DNA]</scope>
    <source>
        <strain evidence="2">ATCC BAA-275 / DSM 13257 / NCIMB 13706 / S10</strain>
    </source>
</reference>
<dbReference type="Proteomes" id="UP000005262">
    <property type="component" value="Chromosome"/>
</dbReference>
<organism evidence="1 2">
    <name type="scientific">Desulfosporosinus meridiei (strain ATCC BAA-275 / DSM 13257 / KCTC 12902 / NCIMB 13706 / S10)</name>
    <dbReference type="NCBI Taxonomy" id="768704"/>
    <lineage>
        <taxon>Bacteria</taxon>
        <taxon>Bacillati</taxon>
        <taxon>Bacillota</taxon>
        <taxon>Clostridia</taxon>
        <taxon>Eubacteriales</taxon>
        <taxon>Desulfitobacteriaceae</taxon>
        <taxon>Desulfosporosinus</taxon>
    </lineage>
</organism>
<dbReference type="RefSeq" id="WP_014905161.1">
    <property type="nucleotide sequence ID" value="NC_018515.1"/>
</dbReference>
<name>J7IWZ8_DESMD</name>
<dbReference type="STRING" id="768704.Desmer_4449"/>
<dbReference type="EMBL" id="CP003629">
    <property type="protein sequence ID" value="AFQ46255.1"/>
    <property type="molecule type" value="Genomic_DNA"/>
</dbReference>
<accession>J7IWZ8</accession>
<dbReference type="InterPro" id="IPR047907">
    <property type="entry name" value="CD1375-like"/>
</dbReference>
<keyword evidence="2" id="KW-1185">Reference proteome</keyword>
<dbReference type="AlphaFoldDB" id="J7IWZ8"/>
<dbReference type="KEGG" id="dmi:Desmer_4449"/>
<dbReference type="OrthoDB" id="2990926at2"/>
<dbReference type="eggNOG" id="ENOG502ZVS1">
    <property type="taxonomic scope" value="Bacteria"/>
</dbReference>
<evidence type="ECO:0000313" key="2">
    <source>
        <dbReference type="Proteomes" id="UP000005262"/>
    </source>
</evidence>
<gene>
    <name evidence="1" type="ordered locus">Desmer_4449</name>
</gene>